<feature type="domain" description="Helicase ATP-binding" evidence="6">
    <location>
        <begin position="313"/>
        <end position="495"/>
    </location>
</feature>
<keyword evidence="4" id="KW-0067">ATP-binding</keyword>
<dbReference type="Pfam" id="PF00270">
    <property type="entry name" value="DEAD"/>
    <property type="match status" value="1"/>
</dbReference>
<feature type="region of interest" description="Disordered" evidence="5">
    <location>
        <begin position="270"/>
        <end position="292"/>
    </location>
</feature>
<feature type="domain" description="Helicase C-terminal" evidence="7">
    <location>
        <begin position="542"/>
        <end position="705"/>
    </location>
</feature>
<evidence type="ECO:0000256" key="1">
    <source>
        <dbReference type="ARBA" id="ARBA00022741"/>
    </source>
</evidence>
<dbReference type="Gene3D" id="1.10.3380.20">
    <property type="match status" value="1"/>
</dbReference>
<dbReference type="InterPro" id="IPR050474">
    <property type="entry name" value="Hel308_SKI2-like"/>
</dbReference>
<dbReference type="AlphaFoldDB" id="A0A0F9PUL3"/>
<keyword evidence="1" id="KW-0547">Nucleotide-binding</keyword>
<comment type="caution">
    <text evidence="8">The sequence shown here is derived from an EMBL/GenBank/DDBJ whole genome shotgun (WGS) entry which is preliminary data.</text>
</comment>
<dbReference type="SMART" id="SM00487">
    <property type="entry name" value="DEXDc"/>
    <property type="match status" value="1"/>
</dbReference>
<evidence type="ECO:0000256" key="2">
    <source>
        <dbReference type="ARBA" id="ARBA00022801"/>
    </source>
</evidence>
<sequence>MAFVTINKADFEGILAGIDADYELVSGNEDTTCWEYVYEVDTPKKNVAVRIYSTVDKRTGHTRDKGEDAIRIVHWDTANDRPIGKGRKILRVEGATTVQERIAARIADLVARSKAIEVVSNEYVRAVLVDNAPHDNFAQILLEKLNEYDSLTTPQLAYVLGEKNPKGWDTMEAKSKKQNPDFWTDHITMGTDDGTGTPPDAHVRGSAPVIPERHSNITGQHRAPVLGGQQARGRVVTQTDYTATETRIKQYTDSEAEDIEKEIVITTTEQPGKADGSNLTITPGATSPQQATSEYTPWQYPFAKFNPVQTATLPYTTMDVNLVIAANTSAGKTVCAELAMDHTLNHQGYGEIAEGRRRNRVIYLSPLKSLTQEKYEDWAVRFPDRIITILTGDYTLSETMKEKLAASDIIVMTSEMADSRTRRMHTEKNYWLKEVGLVIVDETHIISTDRGHAVESGLMRFTSINRDARILLLSATMPNCKELAEWTTKLNGKDSHIIQSTWRPVTLEMNYVDHPILKASWGGPDYQGTQNVKRSLTISIATGNHMLAQGKEEEKFLIFCHDKGTGRAIESKLTKMGISCFFHSADLEMKERLRVEKLFSDSTGGIRILVSTSTLAWGRNLPARNVIIVGVHRGIQDVDELDIIQMAGRAGRLGIDTAGTVFLLVPEGTAPAWKYTFNNPRPIHSGFVSRKMGMTGHPINRNVLAFHVLAEVENKAVTSVEDIDTWFGRSLASHQDPDCFCLQDAEALLDELKNMEMLDYKGAYVNPFITGLGKVSAWLYYSPYDVFGWYSNFSKFFDKDNGKMERNDLTLTWALCDIDSNDWGYVPKDLKELTEEWAWKLRSRGVQPSDAVCSAIAGYYCITNQKLEGTLGPLGRTLIYDIRRISQAIKLIDKQYAKWDQEAMWEVLPQRIMYGISEDMVELVSLAGIGGVTARKLFERGIKTFMSAAKATDAFINARIGQISTRPWNFYTVMINEQEL</sequence>
<organism evidence="8">
    <name type="scientific">marine sediment metagenome</name>
    <dbReference type="NCBI Taxonomy" id="412755"/>
    <lineage>
        <taxon>unclassified sequences</taxon>
        <taxon>metagenomes</taxon>
        <taxon>ecological metagenomes</taxon>
    </lineage>
</organism>
<dbReference type="SMART" id="SM00490">
    <property type="entry name" value="HELICc"/>
    <property type="match status" value="1"/>
</dbReference>
<dbReference type="GO" id="GO:0004386">
    <property type="term" value="F:helicase activity"/>
    <property type="evidence" value="ECO:0007669"/>
    <property type="project" value="UniProtKB-KW"/>
</dbReference>
<dbReference type="PROSITE" id="PS51192">
    <property type="entry name" value="HELICASE_ATP_BIND_1"/>
    <property type="match status" value="1"/>
</dbReference>
<dbReference type="InterPro" id="IPR011545">
    <property type="entry name" value="DEAD/DEAH_box_helicase_dom"/>
</dbReference>
<dbReference type="GO" id="GO:0016787">
    <property type="term" value="F:hydrolase activity"/>
    <property type="evidence" value="ECO:0007669"/>
    <property type="project" value="UniProtKB-KW"/>
</dbReference>
<dbReference type="Pfam" id="PF00271">
    <property type="entry name" value="Helicase_C"/>
    <property type="match status" value="1"/>
</dbReference>
<evidence type="ECO:0000259" key="7">
    <source>
        <dbReference type="PROSITE" id="PS51194"/>
    </source>
</evidence>
<accession>A0A0F9PUL3</accession>
<evidence type="ECO:0000256" key="4">
    <source>
        <dbReference type="ARBA" id="ARBA00022840"/>
    </source>
</evidence>
<dbReference type="EMBL" id="LAZR01002145">
    <property type="protein sequence ID" value="KKN33874.1"/>
    <property type="molecule type" value="Genomic_DNA"/>
</dbReference>
<dbReference type="PANTHER" id="PTHR47961">
    <property type="entry name" value="DNA POLYMERASE THETA, PUTATIVE (AFU_ORTHOLOGUE AFUA_1G05260)-RELATED"/>
    <property type="match status" value="1"/>
</dbReference>
<reference evidence="8" key="1">
    <citation type="journal article" date="2015" name="Nature">
        <title>Complex archaea that bridge the gap between prokaryotes and eukaryotes.</title>
        <authorList>
            <person name="Spang A."/>
            <person name="Saw J.H."/>
            <person name="Jorgensen S.L."/>
            <person name="Zaremba-Niedzwiedzka K."/>
            <person name="Martijn J."/>
            <person name="Lind A.E."/>
            <person name="van Eijk R."/>
            <person name="Schleper C."/>
            <person name="Guy L."/>
            <person name="Ettema T.J."/>
        </authorList>
    </citation>
    <scope>NUCLEOTIDE SEQUENCE</scope>
</reference>
<feature type="non-terminal residue" evidence="8">
    <location>
        <position position="980"/>
    </location>
</feature>
<protein>
    <submittedName>
        <fullName evidence="8">Uncharacterized protein</fullName>
    </submittedName>
</protein>
<dbReference type="GO" id="GO:0005524">
    <property type="term" value="F:ATP binding"/>
    <property type="evidence" value="ECO:0007669"/>
    <property type="project" value="UniProtKB-KW"/>
</dbReference>
<dbReference type="CDD" id="cd17921">
    <property type="entry name" value="DEXHc_Ski2"/>
    <property type="match status" value="1"/>
</dbReference>
<dbReference type="InterPro" id="IPR014001">
    <property type="entry name" value="Helicase_ATP-bd"/>
</dbReference>
<name>A0A0F9PUL3_9ZZZZ</name>
<gene>
    <name evidence="8" type="ORF">LCGC14_0799540</name>
</gene>
<feature type="compositionally biased region" description="Polar residues" evidence="5">
    <location>
        <begin position="277"/>
        <end position="292"/>
    </location>
</feature>
<evidence type="ECO:0000313" key="8">
    <source>
        <dbReference type="EMBL" id="KKN33874.1"/>
    </source>
</evidence>
<dbReference type="PROSITE" id="PS51194">
    <property type="entry name" value="HELICASE_CTER"/>
    <property type="match status" value="1"/>
</dbReference>
<dbReference type="InterPro" id="IPR027417">
    <property type="entry name" value="P-loop_NTPase"/>
</dbReference>
<dbReference type="InterPro" id="IPR001650">
    <property type="entry name" value="Helicase_C-like"/>
</dbReference>
<keyword evidence="3" id="KW-0347">Helicase</keyword>
<keyword evidence="2" id="KW-0378">Hydrolase</keyword>
<dbReference type="PANTHER" id="PTHR47961:SF6">
    <property type="entry name" value="DNA-DIRECTED DNA POLYMERASE"/>
    <property type="match status" value="1"/>
</dbReference>
<evidence type="ECO:0000256" key="5">
    <source>
        <dbReference type="SAM" id="MobiDB-lite"/>
    </source>
</evidence>
<dbReference type="SUPFAM" id="SSF52540">
    <property type="entry name" value="P-loop containing nucleoside triphosphate hydrolases"/>
    <property type="match status" value="1"/>
</dbReference>
<dbReference type="GO" id="GO:0003676">
    <property type="term" value="F:nucleic acid binding"/>
    <property type="evidence" value="ECO:0007669"/>
    <property type="project" value="InterPro"/>
</dbReference>
<evidence type="ECO:0000259" key="6">
    <source>
        <dbReference type="PROSITE" id="PS51192"/>
    </source>
</evidence>
<dbReference type="SUPFAM" id="SSF158702">
    <property type="entry name" value="Sec63 N-terminal domain-like"/>
    <property type="match status" value="1"/>
</dbReference>
<dbReference type="Gene3D" id="3.40.50.300">
    <property type="entry name" value="P-loop containing nucleotide triphosphate hydrolases"/>
    <property type="match status" value="3"/>
</dbReference>
<proteinExistence type="predicted"/>
<evidence type="ECO:0000256" key="3">
    <source>
        <dbReference type="ARBA" id="ARBA00022806"/>
    </source>
</evidence>